<reference evidence="3" key="2">
    <citation type="submission" date="2020-11" db="EMBL/GenBank/DDBJ databases">
        <authorList>
            <person name="McCartney M.A."/>
            <person name="Auch B."/>
            <person name="Kono T."/>
            <person name="Mallez S."/>
            <person name="Becker A."/>
            <person name="Gohl D.M."/>
            <person name="Silverstein K.A.T."/>
            <person name="Koren S."/>
            <person name="Bechman K.B."/>
            <person name="Herman A."/>
            <person name="Abrahante J.E."/>
            <person name="Garbe J."/>
        </authorList>
    </citation>
    <scope>NUCLEOTIDE SEQUENCE</scope>
    <source>
        <strain evidence="3">Duluth1</strain>
        <tissue evidence="3">Whole animal</tissue>
    </source>
</reference>
<feature type="transmembrane region" description="Helical" evidence="2">
    <location>
        <begin position="199"/>
        <end position="218"/>
    </location>
</feature>
<keyword evidence="4" id="KW-1185">Reference proteome</keyword>
<feature type="compositionally biased region" description="Polar residues" evidence="1">
    <location>
        <begin position="65"/>
        <end position="75"/>
    </location>
</feature>
<gene>
    <name evidence="3" type="ORF">DPMN_070568</name>
</gene>
<keyword evidence="2" id="KW-0812">Transmembrane</keyword>
<dbReference type="AlphaFoldDB" id="A0A9D3Z3C9"/>
<keyword evidence="2" id="KW-0472">Membrane</keyword>
<evidence type="ECO:0000313" key="3">
    <source>
        <dbReference type="EMBL" id="KAH3711069.1"/>
    </source>
</evidence>
<evidence type="ECO:0000313" key="4">
    <source>
        <dbReference type="Proteomes" id="UP000828390"/>
    </source>
</evidence>
<name>A0A9D3Z3C9_DREPO</name>
<organism evidence="3 4">
    <name type="scientific">Dreissena polymorpha</name>
    <name type="common">Zebra mussel</name>
    <name type="synonym">Mytilus polymorpha</name>
    <dbReference type="NCBI Taxonomy" id="45954"/>
    <lineage>
        <taxon>Eukaryota</taxon>
        <taxon>Metazoa</taxon>
        <taxon>Spiralia</taxon>
        <taxon>Lophotrochozoa</taxon>
        <taxon>Mollusca</taxon>
        <taxon>Bivalvia</taxon>
        <taxon>Autobranchia</taxon>
        <taxon>Heteroconchia</taxon>
        <taxon>Euheterodonta</taxon>
        <taxon>Imparidentia</taxon>
        <taxon>Neoheterodontei</taxon>
        <taxon>Myida</taxon>
        <taxon>Dreissenoidea</taxon>
        <taxon>Dreissenidae</taxon>
        <taxon>Dreissena</taxon>
    </lineage>
</organism>
<feature type="region of interest" description="Disordered" evidence="1">
    <location>
        <begin position="1"/>
        <end position="75"/>
    </location>
</feature>
<keyword evidence="2" id="KW-1133">Transmembrane helix</keyword>
<accession>A0A9D3Z3C9</accession>
<evidence type="ECO:0000256" key="2">
    <source>
        <dbReference type="SAM" id="Phobius"/>
    </source>
</evidence>
<reference evidence="3" key="1">
    <citation type="journal article" date="2019" name="bioRxiv">
        <title>The Genome of the Zebra Mussel, Dreissena polymorpha: A Resource for Invasive Species Research.</title>
        <authorList>
            <person name="McCartney M.A."/>
            <person name="Auch B."/>
            <person name="Kono T."/>
            <person name="Mallez S."/>
            <person name="Zhang Y."/>
            <person name="Obille A."/>
            <person name="Becker A."/>
            <person name="Abrahante J.E."/>
            <person name="Garbe J."/>
            <person name="Badalamenti J.P."/>
            <person name="Herman A."/>
            <person name="Mangelson H."/>
            <person name="Liachko I."/>
            <person name="Sullivan S."/>
            <person name="Sone E.D."/>
            <person name="Koren S."/>
            <person name="Silverstein K.A.T."/>
            <person name="Beckman K.B."/>
            <person name="Gohl D.M."/>
        </authorList>
    </citation>
    <scope>NUCLEOTIDE SEQUENCE</scope>
    <source>
        <strain evidence="3">Duluth1</strain>
        <tissue evidence="3">Whole animal</tissue>
    </source>
</reference>
<sequence length="219" mass="23568">MKRTRQRKKTATSTTCLCCKGTTSSGKQPKNSTPAGPSMEPAADQPRDAPIPDVPDSLTYAPAATGSSTPYPSQVQSDILFPTATTNRQLPLPLDPNVGLHTVPLDPNVGLHTAMPSFDIDSSSSSDEDQGFSFSQALHTHARDILPDLRIQGNGSPHGPAANTHPRAPFHNLNQCTNYWTNPWLPPQKPVTKMLSSNINVFIPLIILCQTACLLPLIV</sequence>
<feature type="compositionally biased region" description="Basic residues" evidence="1">
    <location>
        <begin position="1"/>
        <end position="10"/>
    </location>
</feature>
<feature type="compositionally biased region" description="Polar residues" evidence="1">
    <location>
        <begin position="11"/>
        <end position="35"/>
    </location>
</feature>
<evidence type="ECO:0000256" key="1">
    <source>
        <dbReference type="SAM" id="MobiDB-lite"/>
    </source>
</evidence>
<comment type="caution">
    <text evidence="3">The sequence shown here is derived from an EMBL/GenBank/DDBJ whole genome shotgun (WGS) entry which is preliminary data.</text>
</comment>
<dbReference type="Proteomes" id="UP000828390">
    <property type="component" value="Unassembled WGS sequence"/>
</dbReference>
<dbReference type="EMBL" id="JAIWYP010000014">
    <property type="protein sequence ID" value="KAH3711069.1"/>
    <property type="molecule type" value="Genomic_DNA"/>
</dbReference>
<protein>
    <submittedName>
        <fullName evidence="3">Uncharacterized protein</fullName>
    </submittedName>
</protein>
<proteinExistence type="predicted"/>